<dbReference type="Proteomes" id="UP000054549">
    <property type="component" value="Unassembled WGS sequence"/>
</dbReference>
<keyword evidence="2 5" id="KW-0238">DNA-binding</keyword>
<name>A0A0C2XPY2_AMAMK</name>
<dbReference type="HOGENOM" id="CLU_206875_0_0_1"/>
<dbReference type="PRINTS" id="PR00031">
    <property type="entry name" value="HTHREPRESSR"/>
</dbReference>
<dbReference type="SMART" id="SM00389">
    <property type="entry name" value="HOX"/>
    <property type="match status" value="1"/>
</dbReference>
<keyword evidence="3 5" id="KW-0371">Homeobox</keyword>
<feature type="DNA-binding region" description="Homeobox" evidence="5">
    <location>
        <begin position="3"/>
        <end position="45"/>
    </location>
</feature>
<evidence type="ECO:0000256" key="5">
    <source>
        <dbReference type="PROSITE-ProRule" id="PRU00108"/>
    </source>
</evidence>
<dbReference type="InterPro" id="IPR000047">
    <property type="entry name" value="HTH_motif"/>
</dbReference>
<dbReference type="InterPro" id="IPR050877">
    <property type="entry name" value="EMX-VAX-Noto_Homeobox_TFs"/>
</dbReference>
<gene>
    <name evidence="8" type="ORF">M378DRAFT_56764</name>
</gene>
<dbReference type="InParanoid" id="A0A0C2XPY2"/>
<dbReference type="AlphaFoldDB" id="A0A0C2XPY2"/>
<dbReference type="GO" id="GO:0000978">
    <property type="term" value="F:RNA polymerase II cis-regulatory region sequence-specific DNA binding"/>
    <property type="evidence" value="ECO:0007669"/>
    <property type="project" value="TreeGrafter"/>
</dbReference>
<dbReference type="STRING" id="946122.A0A0C2XPY2"/>
<evidence type="ECO:0000256" key="3">
    <source>
        <dbReference type="ARBA" id="ARBA00023155"/>
    </source>
</evidence>
<dbReference type="Pfam" id="PF00046">
    <property type="entry name" value="Homeodomain"/>
    <property type="match status" value="1"/>
</dbReference>
<feature type="domain" description="Homeobox" evidence="7">
    <location>
        <begin position="1"/>
        <end position="44"/>
    </location>
</feature>
<evidence type="ECO:0000259" key="7">
    <source>
        <dbReference type="PROSITE" id="PS50071"/>
    </source>
</evidence>
<evidence type="ECO:0000256" key="2">
    <source>
        <dbReference type="ARBA" id="ARBA00023125"/>
    </source>
</evidence>
<sequence>LEQYFECNAYPSGSDKASLAKRTGMTQRQIDVWFQNHRTRAKRDGRPLRR</sequence>
<keyword evidence="9" id="KW-1185">Reference proteome</keyword>
<dbReference type="InterPro" id="IPR009057">
    <property type="entry name" value="Homeodomain-like_sf"/>
</dbReference>
<reference evidence="8 9" key="1">
    <citation type="submission" date="2014-04" db="EMBL/GenBank/DDBJ databases">
        <title>Evolutionary Origins and Diversification of the Mycorrhizal Mutualists.</title>
        <authorList>
            <consortium name="DOE Joint Genome Institute"/>
            <consortium name="Mycorrhizal Genomics Consortium"/>
            <person name="Kohler A."/>
            <person name="Kuo A."/>
            <person name="Nagy L.G."/>
            <person name="Floudas D."/>
            <person name="Copeland A."/>
            <person name="Barry K.W."/>
            <person name="Cichocki N."/>
            <person name="Veneault-Fourrey C."/>
            <person name="LaButti K."/>
            <person name="Lindquist E.A."/>
            <person name="Lipzen A."/>
            <person name="Lundell T."/>
            <person name="Morin E."/>
            <person name="Murat C."/>
            <person name="Riley R."/>
            <person name="Ohm R."/>
            <person name="Sun H."/>
            <person name="Tunlid A."/>
            <person name="Henrissat B."/>
            <person name="Grigoriev I.V."/>
            <person name="Hibbett D.S."/>
            <person name="Martin F."/>
        </authorList>
    </citation>
    <scope>NUCLEOTIDE SEQUENCE [LARGE SCALE GENOMIC DNA]</scope>
    <source>
        <strain evidence="8 9">Koide BX008</strain>
    </source>
</reference>
<feature type="non-terminal residue" evidence="8">
    <location>
        <position position="1"/>
    </location>
</feature>
<dbReference type="GO" id="GO:0000981">
    <property type="term" value="F:DNA-binding transcription factor activity, RNA polymerase II-specific"/>
    <property type="evidence" value="ECO:0007669"/>
    <property type="project" value="TreeGrafter"/>
</dbReference>
<evidence type="ECO:0000256" key="6">
    <source>
        <dbReference type="RuleBase" id="RU000682"/>
    </source>
</evidence>
<dbReference type="PANTHER" id="PTHR24339">
    <property type="entry name" value="HOMEOBOX PROTEIN EMX-RELATED"/>
    <property type="match status" value="1"/>
</dbReference>
<proteinExistence type="predicted"/>
<evidence type="ECO:0000256" key="4">
    <source>
        <dbReference type="ARBA" id="ARBA00023242"/>
    </source>
</evidence>
<feature type="non-terminal residue" evidence="8">
    <location>
        <position position="50"/>
    </location>
</feature>
<protein>
    <recommendedName>
        <fullName evidence="7">Homeobox domain-containing protein</fullName>
    </recommendedName>
</protein>
<dbReference type="OrthoDB" id="6159439at2759"/>
<evidence type="ECO:0000313" key="8">
    <source>
        <dbReference type="EMBL" id="KIL71686.1"/>
    </source>
</evidence>
<dbReference type="InterPro" id="IPR001356">
    <property type="entry name" value="HD"/>
</dbReference>
<dbReference type="CDD" id="cd00086">
    <property type="entry name" value="homeodomain"/>
    <property type="match status" value="1"/>
</dbReference>
<keyword evidence="4 5" id="KW-0539">Nucleus</keyword>
<dbReference type="Gene3D" id="1.10.10.60">
    <property type="entry name" value="Homeodomain-like"/>
    <property type="match status" value="1"/>
</dbReference>
<dbReference type="GO" id="GO:0005634">
    <property type="term" value="C:nucleus"/>
    <property type="evidence" value="ECO:0007669"/>
    <property type="project" value="UniProtKB-SubCell"/>
</dbReference>
<evidence type="ECO:0000256" key="1">
    <source>
        <dbReference type="ARBA" id="ARBA00004123"/>
    </source>
</evidence>
<dbReference type="PANTHER" id="PTHR24339:SF28">
    <property type="entry name" value="E5-RELATED"/>
    <property type="match status" value="1"/>
</dbReference>
<accession>A0A0C2XPY2</accession>
<dbReference type="EMBL" id="KN818222">
    <property type="protein sequence ID" value="KIL71686.1"/>
    <property type="molecule type" value="Genomic_DNA"/>
</dbReference>
<organism evidence="8 9">
    <name type="scientific">Amanita muscaria (strain Koide BX008)</name>
    <dbReference type="NCBI Taxonomy" id="946122"/>
    <lineage>
        <taxon>Eukaryota</taxon>
        <taxon>Fungi</taxon>
        <taxon>Dikarya</taxon>
        <taxon>Basidiomycota</taxon>
        <taxon>Agaricomycotina</taxon>
        <taxon>Agaricomycetes</taxon>
        <taxon>Agaricomycetidae</taxon>
        <taxon>Agaricales</taxon>
        <taxon>Pluteineae</taxon>
        <taxon>Amanitaceae</taxon>
        <taxon>Amanita</taxon>
    </lineage>
</organism>
<dbReference type="SUPFAM" id="SSF46689">
    <property type="entry name" value="Homeodomain-like"/>
    <property type="match status" value="1"/>
</dbReference>
<evidence type="ECO:0000313" key="9">
    <source>
        <dbReference type="Proteomes" id="UP000054549"/>
    </source>
</evidence>
<comment type="subcellular location">
    <subcellularLocation>
        <location evidence="1 5 6">Nucleus</location>
    </subcellularLocation>
</comment>
<dbReference type="PROSITE" id="PS50071">
    <property type="entry name" value="HOMEOBOX_2"/>
    <property type="match status" value="1"/>
</dbReference>